<proteinExistence type="inferred from homology"/>
<feature type="transmembrane region" description="Helical" evidence="10">
    <location>
        <begin position="6"/>
        <end position="24"/>
    </location>
</feature>
<evidence type="ECO:0000256" key="11">
    <source>
        <dbReference type="SAM" id="MobiDB-lite"/>
    </source>
</evidence>
<protein>
    <recommendedName>
        <fullName evidence="10">Protein-export membrane protein SecG</fullName>
    </recommendedName>
</protein>
<reference evidence="12" key="2">
    <citation type="journal article" date="2021" name="PeerJ">
        <title>Extensive microbial diversity within the chicken gut microbiome revealed by metagenomics and culture.</title>
        <authorList>
            <person name="Gilroy R."/>
            <person name="Ravi A."/>
            <person name="Getino M."/>
            <person name="Pursley I."/>
            <person name="Horton D.L."/>
            <person name="Alikhan N.F."/>
            <person name="Baker D."/>
            <person name="Gharbi K."/>
            <person name="Hall N."/>
            <person name="Watson M."/>
            <person name="Adriaenssens E.M."/>
            <person name="Foster-Nyarko E."/>
            <person name="Jarju S."/>
            <person name="Secka A."/>
            <person name="Antonio M."/>
            <person name="Oren A."/>
            <person name="Chaudhuri R.R."/>
            <person name="La Ragione R."/>
            <person name="Hildebrand F."/>
            <person name="Pallen M.J."/>
        </authorList>
    </citation>
    <scope>NUCLEOTIDE SEQUENCE</scope>
    <source>
        <strain evidence="12">1383</strain>
    </source>
</reference>
<keyword evidence="9 10" id="KW-0472">Membrane</keyword>
<evidence type="ECO:0000256" key="5">
    <source>
        <dbReference type="ARBA" id="ARBA00022692"/>
    </source>
</evidence>
<comment type="subcellular location">
    <subcellularLocation>
        <location evidence="1 10">Cell membrane</location>
        <topology evidence="1 10">Multi-pass membrane protein</topology>
    </subcellularLocation>
</comment>
<dbReference type="Proteomes" id="UP000824161">
    <property type="component" value="Unassembled WGS sequence"/>
</dbReference>
<evidence type="ECO:0000313" key="13">
    <source>
        <dbReference type="Proteomes" id="UP000824161"/>
    </source>
</evidence>
<keyword evidence="5 10" id="KW-0812">Transmembrane</keyword>
<evidence type="ECO:0000256" key="3">
    <source>
        <dbReference type="ARBA" id="ARBA00022448"/>
    </source>
</evidence>
<dbReference type="PANTHER" id="PTHR34182:SF1">
    <property type="entry name" value="PROTEIN-EXPORT MEMBRANE PROTEIN SECG"/>
    <property type="match status" value="1"/>
</dbReference>
<keyword evidence="3 10" id="KW-0813">Transport</keyword>
<evidence type="ECO:0000313" key="12">
    <source>
        <dbReference type="EMBL" id="HIT97708.1"/>
    </source>
</evidence>
<reference evidence="12" key="1">
    <citation type="submission" date="2020-10" db="EMBL/GenBank/DDBJ databases">
        <authorList>
            <person name="Gilroy R."/>
        </authorList>
    </citation>
    <scope>NUCLEOTIDE SEQUENCE</scope>
    <source>
        <strain evidence="12">1383</strain>
    </source>
</reference>
<dbReference type="AlphaFoldDB" id="A0A9D1H8P9"/>
<keyword evidence="8 10" id="KW-0811">Translocation</keyword>
<evidence type="ECO:0000256" key="8">
    <source>
        <dbReference type="ARBA" id="ARBA00023010"/>
    </source>
</evidence>
<gene>
    <name evidence="12" type="primary">secG</name>
    <name evidence="12" type="ORF">IAC44_02620</name>
</gene>
<organism evidence="12 13">
    <name type="scientific">Candidatus Merdimorpha stercoravium</name>
    <dbReference type="NCBI Taxonomy" id="2840863"/>
    <lineage>
        <taxon>Bacteria</taxon>
        <taxon>Pseudomonadati</taxon>
        <taxon>Bacteroidota</taxon>
        <taxon>Flavobacteriia</taxon>
        <taxon>Flavobacteriales</taxon>
        <taxon>Candidatus Merdimorpha</taxon>
    </lineage>
</organism>
<evidence type="ECO:0000256" key="4">
    <source>
        <dbReference type="ARBA" id="ARBA00022475"/>
    </source>
</evidence>
<dbReference type="GO" id="GO:0043952">
    <property type="term" value="P:protein transport by the Sec complex"/>
    <property type="evidence" value="ECO:0007669"/>
    <property type="project" value="TreeGrafter"/>
</dbReference>
<evidence type="ECO:0000256" key="1">
    <source>
        <dbReference type="ARBA" id="ARBA00004651"/>
    </source>
</evidence>
<feature type="region of interest" description="Disordered" evidence="11">
    <location>
        <begin position="98"/>
        <end position="120"/>
    </location>
</feature>
<dbReference type="InterPro" id="IPR004692">
    <property type="entry name" value="SecG"/>
</dbReference>
<keyword evidence="7 10" id="KW-1133">Transmembrane helix</keyword>
<dbReference type="PANTHER" id="PTHR34182">
    <property type="entry name" value="PROTEIN-EXPORT MEMBRANE PROTEIN SECG"/>
    <property type="match status" value="1"/>
</dbReference>
<dbReference type="GO" id="GO:0065002">
    <property type="term" value="P:intracellular protein transmembrane transport"/>
    <property type="evidence" value="ECO:0007669"/>
    <property type="project" value="TreeGrafter"/>
</dbReference>
<evidence type="ECO:0000256" key="7">
    <source>
        <dbReference type="ARBA" id="ARBA00022989"/>
    </source>
</evidence>
<evidence type="ECO:0000256" key="2">
    <source>
        <dbReference type="ARBA" id="ARBA00008445"/>
    </source>
</evidence>
<dbReference type="GO" id="GO:0015450">
    <property type="term" value="F:protein-transporting ATPase activity"/>
    <property type="evidence" value="ECO:0007669"/>
    <property type="project" value="UniProtKB-UniRule"/>
</dbReference>
<dbReference type="GO" id="GO:0005886">
    <property type="term" value="C:plasma membrane"/>
    <property type="evidence" value="ECO:0007669"/>
    <property type="project" value="UniProtKB-SubCell"/>
</dbReference>
<evidence type="ECO:0000256" key="10">
    <source>
        <dbReference type="RuleBase" id="RU365087"/>
    </source>
</evidence>
<dbReference type="Pfam" id="PF03840">
    <property type="entry name" value="SecG"/>
    <property type="match status" value="1"/>
</dbReference>
<feature type="transmembrane region" description="Helical" evidence="10">
    <location>
        <begin position="56"/>
        <end position="75"/>
    </location>
</feature>
<accession>A0A9D1H8P9</accession>
<feature type="compositionally biased region" description="Low complexity" evidence="11">
    <location>
        <begin position="103"/>
        <end position="120"/>
    </location>
</feature>
<sequence length="120" mass="12536">MMSFSIFAVLIIILCVFLVVIIMVQNPKGGGLSSTFGGSQQMIGSVQKTNEFLDRATWTLSIAVAVLAILSSITLPKTSTGTYDEVLDATAPQTEIPAATPVALPQQTPAAGQQQAPVAE</sequence>
<evidence type="ECO:0000256" key="9">
    <source>
        <dbReference type="ARBA" id="ARBA00023136"/>
    </source>
</evidence>
<keyword evidence="4 10" id="KW-1003">Cell membrane</keyword>
<evidence type="ECO:0000256" key="6">
    <source>
        <dbReference type="ARBA" id="ARBA00022927"/>
    </source>
</evidence>
<comment type="caution">
    <text evidence="12">The sequence shown here is derived from an EMBL/GenBank/DDBJ whole genome shotgun (WGS) entry which is preliminary data.</text>
</comment>
<dbReference type="EMBL" id="DVLY01000060">
    <property type="protein sequence ID" value="HIT97708.1"/>
    <property type="molecule type" value="Genomic_DNA"/>
</dbReference>
<dbReference type="NCBIfam" id="TIGR00810">
    <property type="entry name" value="secG"/>
    <property type="match status" value="1"/>
</dbReference>
<name>A0A9D1H8P9_9FLAO</name>
<comment type="function">
    <text evidence="10">Involved in protein export. Participates in an early event of protein translocation.</text>
</comment>
<keyword evidence="6 10" id="KW-0653">Protein transport</keyword>
<comment type="similarity">
    <text evidence="2 10">Belongs to the SecG family.</text>
</comment>
<dbReference type="GO" id="GO:0009306">
    <property type="term" value="P:protein secretion"/>
    <property type="evidence" value="ECO:0007669"/>
    <property type="project" value="UniProtKB-UniRule"/>
</dbReference>